<feature type="non-terminal residue" evidence="2">
    <location>
        <position position="1"/>
    </location>
</feature>
<reference evidence="2" key="1">
    <citation type="journal article" date="2014" name="Front. Microbiol.">
        <title>High frequency of phylogenetically diverse reductive dehalogenase-homologous genes in deep subseafloor sedimentary metagenomes.</title>
        <authorList>
            <person name="Kawai M."/>
            <person name="Futagami T."/>
            <person name="Toyoda A."/>
            <person name="Takaki Y."/>
            <person name="Nishi S."/>
            <person name="Hori S."/>
            <person name="Arai W."/>
            <person name="Tsubouchi T."/>
            <person name="Morono Y."/>
            <person name="Uchiyama I."/>
            <person name="Ito T."/>
            <person name="Fujiyama A."/>
            <person name="Inagaki F."/>
            <person name="Takami H."/>
        </authorList>
    </citation>
    <scope>NUCLEOTIDE SEQUENCE</scope>
    <source>
        <strain evidence="2">Expedition CK06-06</strain>
    </source>
</reference>
<dbReference type="PANTHER" id="PTHR33221">
    <property type="entry name" value="WINGED HELIX-TURN-HELIX TRANSCRIPTIONAL REGULATOR, RRF2 FAMILY"/>
    <property type="match status" value="1"/>
</dbReference>
<dbReference type="InterPro" id="IPR036390">
    <property type="entry name" value="WH_DNA-bd_sf"/>
</dbReference>
<dbReference type="EMBL" id="BARS01044537">
    <property type="protein sequence ID" value="GAG37234.1"/>
    <property type="molecule type" value="Genomic_DNA"/>
</dbReference>
<dbReference type="SUPFAM" id="SSF46785">
    <property type="entry name" value="Winged helix' DNA-binding domain"/>
    <property type="match status" value="1"/>
</dbReference>
<dbReference type="GO" id="GO:0003700">
    <property type="term" value="F:DNA-binding transcription factor activity"/>
    <property type="evidence" value="ECO:0007669"/>
    <property type="project" value="TreeGrafter"/>
</dbReference>
<proteinExistence type="predicted"/>
<dbReference type="InterPro" id="IPR036388">
    <property type="entry name" value="WH-like_DNA-bd_sf"/>
</dbReference>
<keyword evidence="1" id="KW-0238">DNA-binding</keyword>
<dbReference type="InterPro" id="IPR000944">
    <property type="entry name" value="Tscrpt_reg_Rrf2"/>
</dbReference>
<accession>X0X1Y6</accession>
<dbReference type="PROSITE" id="PS51197">
    <property type="entry name" value="HTH_RRF2_2"/>
    <property type="match status" value="1"/>
</dbReference>
<name>X0X1Y6_9ZZZZ</name>
<comment type="caution">
    <text evidence="2">The sequence shown here is derived from an EMBL/GenBank/DDBJ whole genome shotgun (WGS) entry which is preliminary data.</text>
</comment>
<organism evidence="2">
    <name type="scientific">marine sediment metagenome</name>
    <dbReference type="NCBI Taxonomy" id="412755"/>
    <lineage>
        <taxon>unclassified sequences</taxon>
        <taxon>metagenomes</taxon>
        <taxon>ecological metagenomes</taxon>
    </lineage>
</organism>
<evidence type="ECO:0000313" key="2">
    <source>
        <dbReference type="EMBL" id="GAG37234.1"/>
    </source>
</evidence>
<evidence type="ECO:0000256" key="1">
    <source>
        <dbReference type="ARBA" id="ARBA00023125"/>
    </source>
</evidence>
<dbReference type="AlphaFoldDB" id="X0X1Y6"/>
<protein>
    <submittedName>
        <fullName evidence="2">Uncharacterized protein</fullName>
    </submittedName>
</protein>
<dbReference type="Pfam" id="PF02082">
    <property type="entry name" value="Rrf2"/>
    <property type="match status" value="1"/>
</dbReference>
<dbReference type="Gene3D" id="1.10.10.10">
    <property type="entry name" value="Winged helix-like DNA-binding domain superfamily/Winged helix DNA-binding domain"/>
    <property type="match status" value="1"/>
</dbReference>
<gene>
    <name evidence="2" type="ORF">S01H1_67266</name>
</gene>
<dbReference type="PANTHER" id="PTHR33221:SF5">
    <property type="entry name" value="HTH-TYPE TRANSCRIPTIONAL REGULATOR ISCR"/>
    <property type="match status" value="1"/>
</dbReference>
<sequence>AQIALKKVIEALEGSLSLAECIDSPRVCRRVSACVTRDLLEEMGEKITEVLESTTLEDMVNRARAKQKLRPLMYSI</sequence>
<dbReference type="GO" id="GO:0003677">
    <property type="term" value="F:DNA binding"/>
    <property type="evidence" value="ECO:0007669"/>
    <property type="project" value="UniProtKB-KW"/>
</dbReference>
<dbReference type="GO" id="GO:0005829">
    <property type="term" value="C:cytosol"/>
    <property type="evidence" value="ECO:0007669"/>
    <property type="project" value="TreeGrafter"/>
</dbReference>